<dbReference type="Pfam" id="PF08951">
    <property type="entry name" value="EntA_Immun"/>
    <property type="match status" value="1"/>
</dbReference>
<sequence length="91" mass="10546">MDKKQKAIFNLIDEAYKDPEIKQNTEISKFLLTYATELENNAEVKLVCVKLSREITHYLLAHQYVAPHALTTLYEGIAHNAVKYWGPAYLY</sequence>
<dbReference type="GeneID" id="93384017"/>
<dbReference type="SUPFAM" id="SSF109797">
    <property type="entry name" value="Bacteriocin immunity protein-like"/>
    <property type="match status" value="1"/>
</dbReference>
<dbReference type="Proteomes" id="UP001275867">
    <property type="component" value="Unassembled WGS sequence"/>
</dbReference>
<name>A0AAP5TBG9_9LACO</name>
<dbReference type="RefSeq" id="WP_260266685.1">
    <property type="nucleotide sequence ID" value="NZ_CP158977.1"/>
</dbReference>
<dbReference type="InterPro" id="IPR023130">
    <property type="entry name" value="Ta0600-like_sf"/>
</dbReference>
<dbReference type="EMBL" id="WERX01000023">
    <property type="protein sequence ID" value="MDV7694724.1"/>
    <property type="molecule type" value="Genomic_DNA"/>
</dbReference>
<evidence type="ECO:0000256" key="1">
    <source>
        <dbReference type="ARBA" id="ARBA00023025"/>
    </source>
</evidence>
<organism evidence="2 3">
    <name type="scientific">Pediococcus parvulus</name>
    <dbReference type="NCBI Taxonomy" id="54062"/>
    <lineage>
        <taxon>Bacteria</taxon>
        <taxon>Bacillati</taxon>
        <taxon>Bacillota</taxon>
        <taxon>Bacilli</taxon>
        <taxon>Lactobacillales</taxon>
        <taxon>Lactobacillaceae</taxon>
        <taxon>Pediococcus</taxon>
    </lineage>
</organism>
<gene>
    <name evidence="2" type="ORF">GA842_07550</name>
</gene>
<keyword evidence="1" id="KW-0079">Bacteriocin immunity</keyword>
<evidence type="ECO:0000313" key="2">
    <source>
        <dbReference type="EMBL" id="MDV7694724.1"/>
    </source>
</evidence>
<evidence type="ECO:0000313" key="3">
    <source>
        <dbReference type="Proteomes" id="UP001275867"/>
    </source>
</evidence>
<dbReference type="GO" id="GO:0030153">
    <property type="term" value="P:bacteriocin immunity"/>
    <property type="evidence" value="ECO:0007669"/>
    <property type="project" value="UniProtKB-KW"/>
</dbReference>
<reference evidence="2" key="1">
    <citation type="submission" date="2019-10" db="EMBL/GenBank/DDBJ databases">
        <title>Malate fermentation in French cider.</title>
        <authorList>
            <person name="Cousin F.J."/>
            <person name="Medina Fernandez S."/>
            <person name="Misery B."/>
            <person name="Laplace J.-M."/>
            <person name="Cretenet M."/>
        </authorList>
    </citation>
    <scope>NUCLEOTIDE SEQUENCE</scope>
    <source>
        <strain evidence="2">UCMA15901</strain>
    </source>
</reference>
<evidence type="ECO:0008006" key="4">
    <source>
        <dbReference type="Google" id="ProtNLM"/>
    </source>
</evidence>
<accession>A0AAP5TBG9</accession>
<dbReference type="Gene3D" id="1.20.1440.50">
    <property type="entry name" value="Ta0600-like"/>
    <property type="match status" value="1"/>
</dbReference>
<proteinExistence type="predicted"/>
<dbReference type="AlphaFoldDB" id="A0AAP5TBG9"/>
<comment type="caution">
    <text evidence="2">The sequence shown here is derived from an EMBL/GenBank/DDBJ whole genome shotgun (WGS) entry which is preliminary data.</text>
</comment>
<dbReference type="InterPro" id="IPR015046">
    <property type="entry name" value="LciA_Immunity-like"/>
</dbReference>
<protein>
    <recommendedName>
        <fullName evidence="4">Bacteriocin immunity protein</fullName>
    </recommendedName>
</protein>